<reference evidence="7 8" key="1">
    <citation type="submission" date="2016-01" db="EMBL/GenBank/DDBJ databases">
        <title>The new phylogeny of the genus Mycobacterium.</title>
        <authorList>
            <person name="Tarcisio F."/>
            <person name="Conor M."/>
            <person name="Antonella G."/>
            <person name="Elisabetta G."/>
            <person name="Giulia F.S."/>
            <person name="Sara T."/>
            <person name="Anna F."/>
            <person name="Clotilde B."/>
            <person name="Roberto B."/>
            <person name="Veronica D.S."/>
            <person name="Fabio R."/>
            <person name="Monica P."/>
            <person name="Olivier J."/>
            <person name="Enrico T."/>
            <person name="Nicola S."/>
        </authorList>
    </citation>
    <scope>NUCLEOTIDE SEQUENCE [LARGE SCALE GENOMIC DNA]</scope>
    <source>
        <strain evidence="7 8">DSM 44179</strain>
    </source>
</reference>
<dbReference type="CDD" id="cd01164">
    <property type="entry name" value="FruK_PfkB_like"/>
    <property type="match status" value="1"/>
</dbReference>
<dbReference type="AlphaFoldDB" id="A0A1X1RF50"/>
<dbReference type="InterPro" id="IPR029056">
    <property type="entry name" value="Ribokinase-like"/>
</dbReference>
<protein>
    <submittedName>
        <fullName evidence="7">Phosphofructokinase</fullName>
    </submittedName>
</protein>
<feature type="domain" description="Carbohydrate kinase PfkB" evidence="6">
    <location>
        <begin position="16"/>
        <end position="295"/>
    </location>
</feature>
<sequence length="310" mass="31380">MLVTITMNPALDVTTDTDTVRPTHKLRCHSVRHDAGGGGINVAKVAHVLGAQVVAIFPAGGVAGETVCRLLDAAQVPIAPVQAAEATRESISVNELCSRDQYRFVLPGPRISEAEQIECLQRLREVAAGAEFVVASGSLPPSVPADFHQRISDICGQLGTRLIVDSSGPGLAGLRTGAFLIKPSLSELRAVVGDDLATLGAQAAAARTLIAAGRAENVVVSMGGDGALLVTADAAWHYPPLRVAPGSGVGAGDAMVAGIATALARGEALTDAVALGMACGAAMLLTPGSAACTRTDVARLLAAAPAPRPV</sequence>
<dbReference type="GO" id="GO:0003872">
    <property type="term" value="F:6-phosphofructokinase activity"/>
    <property type="evidence" value="ECO:0007669"/>
    <property type="project" value="TreeGrafter"/>
</dbReference>
<dbReference type="EMBL" id="LQOJ01000031">
    <property type="protein sequence ID" value="ORV04334.1"/>
    <property type="molecule type" value="Genomic_DNA"/>
</dbReference>
<evidence type="ECO:0000256" key="2">
    <source>
        <dbReference type="ARBA" id="ARBA00022679"/>
    </source>
</evidence>
<dbReference type="PIRSF" id="PIRSF000535">
    <property type="entry name" value="1PFK/6PFK/LacC"/>
    <property type="match status" value="1"/>
</dbReference>
<dbReference type="InterPro" id="IPR011611">
    <property type="entry name" value="PfkB_dom"/>
</dbReference>
<gene>
    <name evidence="7" type="ORF">AWC04_09325</name>
</gene>
<evidence type="ECO:0000256" key="1">
    <source>
        <dbReference type="ARBA" id="ARBA00010688"/>
    </source>
</evidence>
<dbReference type="SUPFAM" id="SSF53613">
    <property type="entry name" value="Ribokinase-like"/>
    <property type="match status" value="1"/>
</dbReference>
<dbReference type="Pfam" id="PF00294">
    <property type="entry name" value="PfkB"/>
    <property type="match status" value="1"/>
</dbReference>
<evidence type="ECO:0000313" key="8">
    <source>
        <dbReference type="Proteomes" id="UP000193484"/>
    </source>
</evidence>
<dbReference type="Gene3D" id="3.40.1190.20">
    <property type="match status" value="1"/>
</dbReference>
<dbReference type="PANTHER" id="PTHR46566:SF2">
    <property type="entry name" value="ATP-DEPENDENT 6-PHOSPHOFRUCTOKINASE ISOZYME 2"/>
    <property type="match status" value="1"/>
</dbReference>
<dbReference type="InterPro" id="IPR017583">
    <property type="entry name" value="Tagatose/fructose_Pkinase"/>
</dbReference>
<evidence type="ECO:0000256" key="4">
    <source>
        <dbReference type="ARBA" id="ARBA00022777"/>
    </source>
</evidence>
<proteinExistence type="inferred from homology"/>
<keyword evidence="2" id="KW-0808">Transferase</keyword>
<dbReference type="NCBIfam" id="TIGR03168">
    <property type="entry name" value="1-PFK"/>
    <property type="match status" value="1"/>
</dbReference>
<comment type="caution">
    <text evidence="7">The sequence shown here is derived from an EMBL/GenBank/DDBJ whole genome shotgun (WGS) entry which is preliminary data.</text>
</comment>
<dbReference type="PANTHER" id="PTHR46566">
    <property type="entry name" value="1-PHOSPHOFRUCTOKINASE-RELATED"/>
    <property type="match status" value="1"/>
</dbReference>
<dbReference type="Proteomes" id="UP000193484">
    <property type="component" value="Unassembled WGS sequence"/>
</dbReference>
<keyword evidence="8" id="KW-1185">Reference proteome</keyword>
<dbReference type="STRING" id="1793.AWC04_09325"/>
<evidence type="ECO:0000256" key="3">
    <source>
        <dbReference type="ARBA" id="ARBA00022741"/>
    </source>
</evidence>
<evidence type="ECO:0000259" key="6">
    <source>
        <dbReference type="Pfam" id="PF00294"/>
    </source>
</evidence>
<accession>A0A1X1RF50</accession>
<keyword evidence="3" id="KW-0547">Nucleotide-binding</keyword>
<organism evidence="7 8">
    <name type="scientific">Mycolicibacterium fallax</name>
    <name type="common">Mycobacterium fallax</name>
    <dbReference type="NCBI Taxonomy" id="1793"/>
    <lineage>
        <taxon>Bacteria</taxon>
        <taxon>Bacillati</taxon>
        <taxon>Actinomycetota</taxon>
        <taxon>Actinomycetes</taxon>
        <taxon>Mycobacteriales</taxon>
        <taxon>Mycobacteriaceae</taxon>
        <taxon>Mycolicibacterium</taxon>
    </lineage>
</organism>
<comment type="similarity">
    <text evidence="1">Belongs to the carbohydrate kinase PfkB family.</text>
</comment>
<name>A0A1X1RF50_MYCFA</name>
<dbReference type="RefSeq" id="WP_179962828.1">
    <property type="nucleotide sequence ID" value="NZ_AP022603.1"/>
</dbReference>
<evidence type="ECO:0000313" key="7">
    <source>
        <dbReference type="EMBL" id="ORV04334.1"/>
    </source>
</evidence>
<dbReference type="GO" id="GO:0005829">
    <property type="term" value="C:cytosol"/>
    <property type="evidence" value="ECO:0007669"/>
    <property type="project" value="TreeGrafter"/>
</dbReference>
<dbReference type="GO" id="GO:0005524">
    <property type="term" value="F:ATP binding"/>
    <property type="evidence" value="ECO:0007669"/>
    <property type="project" value="UniProtKB-KW"/>
</dbReference>
<keyword evidence="5" id="KW-0067">ATP-binding</keyword>
<evidence type="ECO:0000256" key="5">
    <source>
        <dbReference type="ARBA" id="ARBA00022840"/>
    </source>
</evidence>
<keyword evidence="4 7" id="KW-0418">Kinase</keyword>